<evidence type="ECO:0000313" key="2">
    <source>
        <dbReference type="EMBL" id="KAL1531239.1"/>
    </source>
</evidence>
<evidence type="ECO:0000313" key="3">
    <source>
        <dbReference type="Proteomes" id="UP001567538"/>
    </source>
</evidence>
<comment type="caution">
    <text evidence="2">The sequence shown here is derived from an EMBL/GenBank/DDBJ whole genome shotgun (WGS) entry which is preliminary data.</text>
</comment>
<feature type="region of interest" description="Disordered" evidence="1">
    <location>
        <begin position="12"/>
        <end position="65"/>
    </location>
</feature>
<sequence length="65" mass="7163">MAKIMSYLRLGSSGKVLKKKKKDKDGKGKNSSVSNGYEEDEMILKSDSLKKQNDGEFLPPPPPPP</sequence>
<gene>
    <name evidence="2" type="primary">SMU2</name>
    <name evidence="2" type="ORF">AAHA92_33938</name>
</gene>
<evidence type="ECO:0000256" key="1">
    <source>
        <dbReference type="SAM" id="MobiDB-lite"/>
    </source>
</evidence>
<dbReference type="AlphaFoldDB" id="A0ABD1FHB9"/>
<reference evidence="2 3" key="1">
    <citation type="submission" date="2024-06" db="EMBL/GenBank/DDBJ databases">
        <title>A chromosome level genome sequence of Diviner's sage (Salvia divinorum).</title>
        <authorList>
            <person name="Ford S.A."/>
            <person name="Ro D.-K."/>
            <person name="Ness R.W."/>
            <person name="Phillips M.A."/>
        </authorList>
    </citation>
    <scope>NUCLEOTIDE SEQUENCE [LARGE SCALE GENOMIC DNA]</scope>
    <source>
        <strain evidence="2">SAF-2024a</strain>
        <tissue evidence="2">Leaf</tissue>
    </source>
</reference>
<organism evidence="2 3">
    <name type="scientific">Salvia divinorum</name>
    <name type="common">Maria pastora</name>
    <name type="synonym">Diviner's sage</name>
    <dbReference type="NCBI Taxonomy" id="28513"/>
    <lineage>
        <taxon>Eukaryota</taxon>
        <taxon>Viridiplantae</taxon>
        <taxon>Streptophyta</taxon>
        <taxon>Embryophyta</taxon>
        <taxon>Tracheophyta</taxon>
        <taxon>Spermatophyta</taxon>
        <taxon>Magnoliopsida</taxon>
        <taxon>eudicotyledons</taxon>
        <taxon>Gunneridae</taxon>
        <taxon>Pentapetalae</taxon>
        <taxon>asterids</taxon>
        <taxon>lamiids</taxon>
        <taxon>Lamiales</taxon>
        <taxon>Lamiaceae</taxon>
        <taxon>Nepetoideae</taxon>
        <taxon>Mentheae</taxon>
        <taxon>Salviinae</taxon>
        <taxon>Salvia</taxon>
        <taxon>Salvia subgen. Calosphace</taxon>
    </lineage>
</organism>
<accession>A0ABD1FHB9</accession>
<dbReference type="EMBL" id="JBEAFC010000015">
    <property type="protein sequence ID" value="KAL1531239.1"/>
    <property type="molecule type" value="Genomic_DNA"/>
</dbReference>
<dbReference type="Proteomes" id="UP001567538">
    <property type="component" value="Unassembled WGS sequence"/>
</dbReference>
<feature type="compositionally biased region" description="Basic and acidic residues" evidence="1">
    <location>
        <begin position="42"/>
        <end position="54"/>
    </location>
</feature>
<name>A0ABD1FHB9_SALDI</name>
<proteinExistence type="predicted"/>
<protein>
    <submittedName>
        <fullName evidence="2">Smu-2 suppressor of mec-8 and unc-52 protein, variant 2</fullName>
    </submittedName>
</protein>
<keyword evidence="3" id="KW-1185">Reference proteome</keyword>